<dbReference type="GO" id="GO:0004090">
    <property type="term" value="F:carbonyl reductase (NADPH) activity"/>
    <property type="evidence" value="ECO:0007669"/>
    <property type="project" value="TreeGrafter"/>
</dbReference>
<comment type="similarity">
    <text evidence="3">Belongs to the short-chain dehydrogenases/reductases (SDR) family.</text>
</comment>
<dbReference type="PANTHER" id="PTHR43544">
    <property type="entry name" value="SHORT-CHAIN DEHYDROGENASE/REDUCTASE"/>
    <property type="match status" value="1"/>
</dbReference>
<evidence type="ECO:0000313" key="4">
    <source>
        <dbReference type="EMBL" id="CAH0555742.1"/>
    </source>
</evidence>
<organism evidence="4 5">
    <name type="scientific">Brassicogethes aeneus</name>
    <name type="common">Rape pollen beetle</name>
    <name type="synonym">Meligethes aeneus</name>
    <dbReference type="NCBI Taxonomy" id="1431903"/>
    <lineage>
        <taxon>Eukaryota</taxon>
        <taxon>Metazoa</taxon>
        <taxon>Ecdysozoa</taxon>
        <taxon>Arthropoda</taxon>
        <taxon>Hexapoda</taxon>
        <taxon>Insecta</taxon>
        <taxon>Pterygota</taxon>
        <taxon>Neoptera</taxon>
        <taxon>Endopterygota</taxon>
        <taxon>Coleoptera</taxon>
        <taxon>Polyphaga</taxon>
        <taxon>Cucujiformia</taxon>
        <taxon>Nitidulidae</taxon>
        <taxon>Meligethinae</taxon>
        <taxon>Brassicogethes</taxon>
    </lineage>
</organism>
<gene>
    <name evidence="4" type="ORF">MELIAE_LOCUS7028</name>
</gene>
<keyword evidence="1" id="KW-0521">NADP</keyword>
<protein>
    <recommendedName>
        <fullName evidence="6">C-factor</fullName>
    </recommendedName>
</protein>
<proteinExistence type="inferred from homology"/>
<evidence type="ECO:0008006" key="6">
    <source>
        <dbReference type="Google" id="ProtNLM"/>
    </source>
</evidence>
<dbReference type="InterPro" id="IPR051468">
    <property type="entry name" value="Fungal_SecMetab_SDRs"/>
</dbReference>
<dbReference type="InterPro" id="IPR036291">
    <property type="entry name" value="NAD(P)-bd_dom_sf"/>
</dbReference>
<evidence type="ECO:0000256" key="2">
    <source>
        <dbReference type="ARBA" id="ARBA00023002"/>
    </source>
</evidence>
<evidence type="ECO:0000256" key="1">
    <source>
        <dbReference type="ARBA" id="ARBA00022857"/>
    </source>
</evidence>
<dbReference type="EMBL" id="OV121135">
    <property type="protein sequence ID" value="CAH0555742.1"/>
    <property type="molecule type" value="Genomic_DNA"/>
</dbReference>
<name>A0A9P0B5A4_BRAAE</name>
<dbReference type="PANTHER" id="PTHR43544:SF7">
    <property type="entry name" value="NADB-LER2"/>
    <property type="match status" value="1"/>
</dbReference>
<dbReference type="GO" id="GO:0005737">
    <property type="term" value="C:cytoplasm"/>
    <property type="evidence" value="ECO:0007669"/>
    <property type="project" value="TreeGrafter"/>
</dbReference>
<dbReference type="SUPFAM" id="SSF51735">
    <property type="entry name" value="NAD(P)-binding Rossmann-fold domains"/>
    <property type="match status" value="1"/>
</dbReference>
<dbReference type="Pfam" id="PF00106">
    <property type="entry name" value="adh_short"/>
    <property type="match status" value="1"/>
</dbReference>
<dbReference type="PRINTS" id="PR00080">
    <property type="entry name" value="SDRFAMILY"/>
</dbReference>
<dbReference type="CDD" id="cd05325">
    <property type="entry name" value="carb_red_sniffer_like_SDR_c"/>
    <property type="match status" value="1"/>
</dbReference>
<dbReference type="OrthoDB" id="5296at2759"/>
<dbReference type="InterPro" id="IPR002347">
    <property type="entry name" value="SDR_fam"/>
</dbReference>
<keyword evidence="5" id="KW-1185">Reference proteome</keyword>
<dbReference type="PRINTS" id="PR00081">
    <property type="entry name" value="GDHRDH"/>
</dbReference>
<evidence type="ECO:0000256" key="3">
    <source>
        <dbReference type="RuleBase" id="RU000363"/>
    </source>
</evidence>
<reference evidence="4" key="1">
    <citation type="submission" date="2021-12" db="EMBL/GenBank/DDBJ databases">
        <authorList>
            <person name="King R."/>
        </authorList>
    </citation>
    <scope>NUCLEOTIDE SEQUENCE</scope>
</reference>
<dbReference type="Proteomes" id="UP001154078">
    <property type="component" value="Chromosome 4"/>
</dbReference>
<accession>A0A9P0B5A4</accession>
<sequence length="252" mass="27932">MNSILVTGCNRGLGLGLIKSLVKDPNPPTNIIATCRSTAKAKELCEIKEKYQNVHLLELELEKPETFNSFAERVKDIVKEDGLNVLFNNAGYAPRTTKLTGVRTEDLMKAFEINTVAPMMLTKCLLPLIKLASEKNQDKPMGISRAAIINMSSILSSITLNTKEADFNLGNYPYRCSKAGLNIFTRSLSIELNQNCILVTCIHPGWVKTDMGGPRAALSVEDSIDQIMKFVKNLNNTHNGDFHDYGGDKLPW</sequence>
<dbReference type="AlphaFoldDB" id="A0A9P0B5A4"/>
<evidence type="ECO:0000313" key="5">
    <source>
        <dbReference type="Proteomes" id="UP001154078"/>
    </source>
</evidence>
<dbReference type="Gene3D" id="3.40.50.720">
    <property type="entry name" value="NAD(P)-binding Rossmann-like Domain"/>
    <property type="match status" value="1"/>
</dbReference>
<keyword evidence="2" id="KW-0560">Oxidoreductase</keyword>